<dbReference type="InterPro" id="IPR015421">
    <property type="entry name" value="PyrdxlP-dep_Trfase_major"/>
</dbReference>
<dbReference type="AlphaFoldDB" id="A0A1I4D557"/>
<evidence type="ECO:0000313" key="6">
    <source>
        <dbReference type="Proteomes" id="UP000199473"/>
    </source>
</evidence>
<feature type="domain" description="Aminotransferase class I/classII large" evidence="4">
    <location>
        <begin position="67"/>
        <end position="408"/>
    </location>
</feature>
<dbReference type="Gene3D" id="3.90.1150.10">
    <property type="entry name" value="Aspartate Aminotransferase, domain 1"/>
    <property type="match status" value="1"/>
</dbReference>
<dbReference type="InterPro" id="IPR050087">
    <property type="entry name" value="AON_synthase_class-II"/>
</dbReference>
<dbReference type="PANTHER" id="PTHR13693">
    <property type="entry name" value="CLASS II AMINOTRANSFERASE/8-AMINO-7-OXONONANOATE SYNTHASE"/>
    <property type="match status" value="1"/>
</dbReference>
<dbReference type="GO" id="GO:0009102">
    <property type="term" value="P:biotin biosynthetic process"/>
    <property type="evidence" value="ECO:0007669"/>
    <property type="project" value="TreeGrafter"/>
</dbReference>
<dbReference type="InterPro" id="IPR004839">
    <property type="entry name" value="Aminotransferase_I/II_large"/>
</dbReference>
<protein>
    <submittedName>
        <fullName evidence="5">8-amino-7-oxononanoate synthase</fullName>
    </submittedName>
</protein>
<evidence type="ECO:0000256" key="2">
    <source>
        <dbReference type="ARBA" id="ARBA00022679"/>
    </source>
</evidence>
<evidence type="ECO:0000256" key="3">
    <source>
        <dbReference type="ARBA" id="ARBA00022898"/>
    </source>
</evidence>
<dbReference type="STRING" id="1123062.SAMN02745775_109208"/>
<keyword evidence="2" id="KW-0808">Transferase</keyword>
<dbReference type="GO" id="GO:0030170">
    <property type="term" value="F:pyridoxal phosphate binding"/>
    <property type="evidence" value="ECO:0007669"/>
    <property type="project" value="InterPro"/>
</dbReference>
<dbReference type="InterPro" id="IPR015424">
    <property type="entry name" value="PyrdxlP-dep_Trfase"/>
</dbReference>
<dbReference type="EMBL" id="FOSQ01000009">
    <property type="protein sequence ID" value="SFK88728.1"/>
    <property type="molecule type" value="Genomic_DNA"/>
</dbReference>
<name>A0A1I4D557_9PROT</name>
<evidence type="ECO:0000313" key="5">
    <source>
        <dbReference type="EMBL" id="SFK88728.1"/>
    </source>
</evidence>
<keyword evidence="3" id="KW-0663">Pyridoxal phosphate</keyword>
<keyword evidence="6" id="KW-1185">Reference proteome</keyword>
<dbReference type="Pfam" id="PF00155">
    <property type="entry name" value="Aminotran_1_2"/>
    <property type="match status" value="1"/>
</dbReference>
<reference evidence="5 6" key="1">
    <citation type="submission" date="2016-10" db="EMBL/GenBank/DDBJ databases">
        <authorList>
            <person name="de Groot N.N."/>
        </authorList>
    </citation>
    <scope>NUCLEOTIDE SEQUENCE [LARGE SCALE GENOMIC DNA]</scope>
    <source>
        <strain evidence="5 6">DSM 19981</strain>
    </source>
</reference>
<dbReference type="RefSeq" id="WP_092961884.1">
    <property type="nucleotide sequence ID" value="NZ_FOSQ01000009.1"/>
</dbReference>
<dbReference type="GO" id="GO:0008710">
    <property type="term" value="F:8-amino-7-oxononanoate synthase activity"/>
    <property type="evidence" value="ECO:0007669"/>
    <property type="project" value="TreeGrafter"/>
</dbReference>
<dbReference type="Gene3D" id="3.40.640.10">
    <property type="entry name" value="Type I PLP-dependent aspartate aminotransferase-like (Major domain)"/>
    <property type="match status" value="1"/>
</dbReference>
<accession>A0A1I4D557</accession>
<organism evidence="5 6">
    <name type="scientific">Falsiroseomonas stagni DSM 19981</name>
    <dbReference type="NCBI Taxonomy" id="1123062"/>
    <lineage>
        <taxon>Bacteria</taxon>
        <taxon>Pseudomonadati</taxon>
        <taxon>Pseudomonadota</taxon>
        <taxon>Alphaproteobacteria</taxon>
        <taxon>Acetobacterales</taxon>
        <taxon>Roseomonadaceae</taxon>
        <taxon>Falsiroseomonas</taxon>
    </lineage>
</organism>
<dbReference type="OrthoDB" id="9807157at2"/>
<gene>
    <name evidence="5" type="ORF">SAMN02745775_109208</name>
</gene>
<evidence type="ECO:0000259" key="4">
    <source>
        <dbReference type="Pfam" id="PF00155"/>
    </source>
</evidence>
<sequence>MNRPVRQRALPAAAPAREDPFLQHPLYAEIEEERYWGGVLGVRDPYYREREALAGGQARLDGRAMRNFASYDYLGLNRHPAVLEAAREAGARWGISAGGSRMTSGERAVHGALERELADFTGTEAAAVFVSGHATAISVILTLMGPRDLVLHDALAHNCLVLGAESCRAARLAFRHNDLDHLEEVLRRSRHLHDKVLIVSEGLFSMSGDGPDLRALLRIKQRHDAWLMMDEAHALGVLGPTGRGIAEHAGVDPRDVEVWFGTLSKSLVGCGGYVCGSRALVDIMRARAPGLVFSVGMPPPVAAASLAALRLLRQEPERVARLRANSRALVEGVRAIGLDAGTAWGEGIVPVILGEVPATLHAAQALEEAGICTFPVLPPGVPEGTARLRFFASAAHGPGDIEAALAALAGLAAEA</sequence>
<dbReference type="SUPFAM" id="SSF53383">
    <property type="entry name" value="PLP-dependent transferases"/>
    <property type="match status" value="1"/>
</dbReference>
<comment type="cofactor">
    <cofactor evidence="1">
        <name>pyridoxal 5'-phosphate</name>
        <dbReference type="ChEBI" id="CHEBI:597326"/>
    </cofactor>
</comment>
<dbReference type="Proteomes" id="UP000199473">
    <property type="component" value="Unassembled WGS sequence"/>
</dbReference>
<evidence type="ECO:0000256" key="1">
    <source>
        <dbReference type="ARBA" id="ARBA00001933"/>
    </source>
</evidence>
<dbReference type="InterPro" id="IPR015422">
    <property type="entry name" value="PyrdxlP-dep_Trfase_small"/>
</dbReference>
<dbReference type="PANTHER" id="PTHR13693:SF100">
    <property type="entry name" value="8-AMINO-7-OXONONANOATE SYNTHASE"/>
    <property type="match status" value="1"/>
</dbReference>
<proteinExistence type="predicted"/>